<sequence length="318" mass="32325">MDPARPVDAPRRAPARRSPPGLFVGLATLDLVYRVERAPRPDEKVRALSQEVAAGGPAANAAVTYAALGGAATLATALGRHPLALAVLEDLSAHRVVLLDATPDAAGPPPVATAAVEEGTGHRTVVSVGAAASSAEPPDGLTRAAAAASVVVVDGHHPQLALAAARAAQRVATPVVLDAGSWKPVLRDLLPLVTVAACSAGFRPPGVKSAADVPAALHHLGVRTVVVTHGGEPLSWSSGGATGSVEVEPVDAVDTLGAGDAFHGALAWAMATRPDSGLERQLELAATVASQRCRTAGQRAWLRDPALARRRDSWTLLG</sequence>
<dbReference type="Gene3D" id="3.40.1190.20">
    <property type="match status" value="1"/>
</dbReference>
<gene>
    <name evidence="6" type="ORF">CLV35_0989</name>
</gene>
<dbReference type="InterPro" id="IPR002173">
    <property type="entry name" value="Carboh/pur_kinase_PfkB_CS"/>
</dbReference>
<keyword evidence="7" id="KW-1185">Reference proteome</keyword>
<dbReference type="PANTHER" id="PTHR42774">
    <property type="entry name" value="PHOSPHOTRANSFERASE SYSTEM TRANSPORT PROTEIN"/>
    <property type="match status" value="1"/>
</dbReference>
<comment type="caution">
    <text evidence="6">The sequence shown here is derived from an EMBL/GenBank/DDBJ whole genome shotgun (WGS) entry which is preliminary data.</text>
</comment>
<dbReference type="InterPro" id="IPR011611">
    <property type="entry name" value="PfkB_dom"/>
</dbReference>
<dbReference type="InterPro" id="IPR029056">
    <property type="entry name" value="Ribokinase-like"/>
</dbReference>
<evidence type="ECO:0000256" key="3">
    <source>
        <dbReference type="ARBA" id="ARBA00022777"/>
    </source>
</evidence>
<evidence type="ECO:0000256" key="1">
    <source>
        <dbReference type="ARBA" id="ARBA00010688"/>
    </source>
</evidence>
<dbReference type="AlphaFoldDB" id="A0A420XUK4"/>
<dbReference type="PROSITE" id="PS00584">
    <property type="entry name" value="PFKB_KINASES_2"/>
    <property type="match status" value="1"/>
</dbReference>
<name>A0A420XUK4_9ACTN</name>
<dbReference type="InParanoid" id="A0A420XUK4"/>
<accession>A0A420XUK4</accession>
<dbReference type="EMBL" id="RBWV01000009">
    <property type="protein sequence ID" value="RKS80552.1"/>
    <property type="molecule type" value="Genomic_DNA"/>
</dbReference>
<comment type="similarity">
    <text evidence="1 4">Belongs to the carbohydrate kinase PfkB family.</text>
</comment>
<evidence type="ECO:0000256" key="4">
    <source>
        <dbReference type="RuleBase" id="RU003704"/>
    </source>
</evidence>
<organism evidence="6 7">
    <name type="scientific">Motilibacter peucedani</name>
    <dbReference type="NCBI Taxonomy" id="598650"/>
    <lineage>
        <taxon>Bacteria</taxon>
        <taxon>Bacillati</taxon>
        <taxon>Actinomycetota</taxon>
        <taxon>Actinomycetes</taxon>
        <taxon>Motilibacterales</taxon>
        <taxon>Motilibacteraceae</taxon>
        <taxon>Motilibacter</taxon>
    </lineage>
</organism>
<evidence type="ECO:0000313" key="7">
    <source>
        <dbReference type="Proteomes" id="UP000281955"/>
    </source>
</evidence>
<evidence type="ECO:0000256" key="2">
    <source>
        <dbReference type="ARBA" id="ARBA00022679"/>
    </source>
</evidence>
<evidence type="ECO:0000259" key="5">
    <source>
        <dbReference type="Pfam" id="PF00294"/>
    </source>
</evidence>
<protein>
    <submittedName>
        <fullName evidence="6">Sugar/nucleoside kinase (Ribokinase family)</fullName>
    </submittedName>
</protein>
<dbReference type="PANTHER" id="PTHR42774:SF3">
    <property type="entry name" value="KETOHEXOKINASE"/>
    <property type="match status" value="1"/>
</dbReference>
<dbReference type="InterPro" id="IPR002139">
    <property type="entry name" value="Ribo/fructo_kinase"/>
</dbReference>
<reference evidence="6 7" key="1">
    <citation type="submission" date="2018-10" db="EMBL/GenBank/DDBJ databases">
        <title>Genomic Encyclopedia of Archaeal and Bacterial Type Strains, Phase II (KMG-II): from individual species to whole genera.</title>
        <authorList>
            <person name="Goeker M."/>
        </authorList>
    </citation>
    <scope>NUCLEOTIDE SEQUENCE [LARGE SCALE GENOMIC DNA]</scope>
    <source>
        <strain evidence="6 7">RP-AC37</strain>
    </source>
</reference>
<dbReference type="InterPro" id="IPR052562">
    <property type="entry name" value="Ketohexokinase-related"/>
</dbReference>
<dbReference type="Proteomes" id="UP000281955">
    <property type="component" value="Unassembled WGS sequence"/>
</dbReference>
<dbReference type="GO" id="GO:0016301">
    <property type="term" value="F:kinase activity"/>
    <property type="evidence" value="ECO:0007669"/>
    <property type="project" value="UniProtKB-KW"/>
</dbReference>
<evidence type="ECO:0000313" key="6">
    <source>
        <dbReference type="EMBL" id="RKS80552.1"/>
    </source>
</evidence>
<proteinExistence type="inferred from homology"/>
<dbReference type="PRINTS" id="PR00990">
    <property type="entry name" value="RIBOKINASE"/>
</dbReference>
<dbReference type="Pfam" id="PF00294">
    <property type="entry name" value="PfkB"/>
    <property type="match status" value="1"/>
</dbReference>
<keyword evidence="3 4" id="KW-0418">Kinase</keyword>
<keyword evidence="2 4" id="KW-0808">Transferase</keyword>
<feature type="domain" description="Carbohydrate kinase PfkB" evidence="5">
    <location>
        <begin position="23"/>
        <end position="299"/>
    </location>
</feature>
<dbReference type="SUPFAM" id="SSF53613">
    <property type="entry name" value="Ribokinase-like"/>
    <property type="match status" value="1"/>
</dbReference>
<dbReference type="RefSeq" id="WP_231121490.1">
    <property type="nucleotide sequence ID" value="NZ_RBWV01000009.1"/>
</dbReference>